<evidence type="ECO:0000313" key="1">
    <source>
        <dbReference type="EMBL" id="SDI62011.1"/>
    </source>
</evidence>
<dbReference type="AlphaFoldDB" id="A0A1G8M244"/>
<keyword evidence="2" id="KW-1185">Reference proteome</keyword>
<organism evidence="1 2">
    <name type="scientific">Ferrimonas sediminum</name>
    <dbReference type="NCBI Taxonomy" id="718193"/>
    <lineage>
        <taxon>Bacteria</taxon>
        <taxon>Pseudomonadati</taxon>
        <taxon>Pseudomonadota</taxon>
        <taxon>Gammaproteobacteria</taxon>
        <taxon>Alteromonadales</taxon>
        <taxon>Ferrimonadaceae</taxon>
        <taxon>Ferrimonas</taxon>
    </lineage>
</organism>
<gene>
    <name evidence="1" type="ORF">SAMN04488540_102243</name>
</gene>
<name>A0A1G8M244_9GAMM</name>
<dbReference type="NCBIfam" id="TIGR03853">
    <property type="entry name" value="matur_matur"/>
    <property type="match status" value="1"/>
</dbReference>
<reference evidence="2" key="1">
    <citation type="submission" date="2016-10" db="EMBL/GenBank/DDBJ databases">
        <authorList>
            <person name="Varghese N."/>
            <person name="Submissions S."/>
        </authorList>
    </citation>
    <scope>NUCLEOTIDE SEQUENCE [LARGE SCALE GENOMIC DNA]</scope>
    <source>
        <strain evidence="2">DSM 23317</strain>
    </source>
</reference>
<sequence length="80" mass="9031">MTESIHAHELLNLIGEQDKPLTLPQIEDLAVNQFGAEARFHTCRLSDQSIEQILTFFVKMEKIATEGEGYALNRGNMCSH</sequence>
<protein>
    <submittedName>
        <fullName evidence="1">Probable metal-binding protein</fullName>
    </submittedName>
</protein>
<accession>A0A1G8M244</accession>
<dbReference type="InterPro" id="IPR019620">
    <property type="entry name" value="Metal-bd_prot_put"/>
</dbReference>
<proteinExistence type="predicted"/>
<dbReference type="RefSeq" id="WP_090362107.1">
    <property type="nucleotide sequence ID" value="NZ_FNEM01000002.1"/>
</dbReference>
<dbReference type="EMBL" id="FNEM01000002">
    <property type="protein sequence ID" value="SDI62011.1"/>
    <property type="molecule type" value="Genomic_DNA"/>
</dbReference>
<evidence type="ECO:0000313" key="2">
    <source>
        <dbReference type="Proteomes" id="UP000199527"/>
    </source>
</evidence>
<dbReference type="Proteomes" id="UP000199527">
    <property type="component" value="Unassembled WGS sequence"/>
</dbReference>
<dbReference type="OrthoDB" id="285410at2"/>
<dbReference type="Pfam" id="PF10678">
    <property type="entry name" value="DUF2492"/>
    <property type="match status" value="1"/>
</dbReference>